<evidence type="ECO:0000256" key="15">
    <source>
        <dbReference type="PIRNR" id="PIRNR004638"/>
    </source>
</evidence>
<evidence type="ECO:0000256" key="13">
    <source>
        <dbReference type="ARBA" id="ARBA00048390"/>
    </source>
</evidence>
<evidence type="ECO:0000256" key="14">
    <source>
        <dbReference type="HAMAP-Rule" id="MF_02239"/>
    </source>
</evidence>
<accession>A0A4Q6I456</accession>
<evidence type="ECO:0000256" key="8">
    <source>
        <dbReference type="ARBA" id="ARBA00022723"/>
    </source>
</evidence>
<evidence type="ECO:0000256" key="2">
    <source>
        <dbReference type="ARBA" id="ARBA00005073"/>
    </source>
</evidence>
<comment type="catalytic activity">
    <reaction evidence="13 14 15">
        <text>protoporphyrinogen IX + 3 A = protoporphyrin IX + 3 AH2</text>
        <dbReference type="Rhea" id="RHEA:62000"/>
        <dbReference type="ChEBI" id="CHEBI:13193"/>
        <dbReference type="ChEBI" id="CHEBI:17499"/>
        <dbReference type="ChEBI" id="CHEBI:57306"/>
        <dbReference type="ChEBI" id="CHEBI:57307"/>
    </reaction>
</comment>
<comment type="caution">
    <text evidence="16">The sequence shown here is derived from an EMBL/GenBank/DDBJ whole genome shotgun (WGS) entry which is preliminary data.</text>
</comment>
<reference evidence="16 17" key="1">
    <citation type="submission" date="2018-06" db="EMBL/GenBank/DDBJ databases">
        <title>Complete Genome Sequence of Ehrlichia minasensis Isolated From Cattle.</title>
        <authorList>
            <person name="Aguiar D.M."/>
            <person name="Araujo J.P.A.Jr."/>
            <person name="Nakazato L."/>
            <person name="Bard E."/>
            <person name="Cabezas-Cruz A."/>
        </authorList>
    </citation>
    <scope>NUCLEOTIDE SEQUENCE [LARGE SCALE GENOMIC DNA]</scope>
    <source>
        <strain evidence="16 17">B11</strain>
    </source>
</reference>
<dbReference type="PANTHER" id="PTHR40255">
    <property type="entry name" value="UPF0093 MEMBRANE PROTEIN SLR1790"/>
    <property type="match status" value="1"/>
</dbReference>
<dbReference type="PIRSF" id="PIRSF004638">
    <property type="entry name" value="UCP004638"/>
    <property type="match status" value="1"/>
</dbReference>
<organism evidence="16 17">
    <name type="scientific">Ehrlichia minasensis</name>
    <dbReference type="NCBI Taxonomy" id="1242993"/>
    <lineage>
        <taxon>Bacteria</taxon>
        <taxon>Pseudomonadati</taxon>
        <taxon>Pseudomonadota</taxon>
        <taxon>Alphaproteobacteria</taxon>
        <taxon>Rickettsiales</taxon>
        <taxon>Anaplasmataceae</taxon>
        <taxon>Ehrlichia</taxon>
    </lineage>
</organism>
<evidence type="ECO:0000256" key="11">
    <source>
        <dbReference type="ARBA" id="ARBA00023004"/>
    </source>
</evidence>
<feature type="binding site" description="axial binding residue" evidence="14">
    <location>
        <position position="87"/>
    </location>
    <ligand>
        <name>heme</name>
        <dbReference type="ChEBI" id="CHEBI:30413"/>
    </ligand>
    <ligandPart>
        <name>Fe</name>
        <dbReference type="ChEBI" id="CHEBI:18248"/>
    </ligandPart>
</feature>
<dbReference type="GO" id="GO:0070818">
    <property type="term" value="F:protoporphyrinogen oxidase activity"/>
    <property type="evidence" value="ECO:0007669"/>
    <property type="project" value="UniProtKB-UniRule"/>
</dbReference>
<dbReference type="EC" id="1.3.99.-" evidence="14 15"/>
<dbReference type="PANTHER" id="PTHR40255:SF1">
    <property type="entry name" value="PROTOPORPHYRINOGEN IX OXIDASE"/>
    <property type="match status" value="1"/>
</dbReference>
<evidence type="ECO:0000256" key="1">
    <source>
        <dbReference type="ARBA" id="ARBA00004651"/>
    </source>
</evidence>
<feature type="binding site" description="axial binding residue" evidence="14">
    <location>
        <position position="12"/>
    </location>
    <ligand>
        <name>heme</name>
        <dbReference type="ChEBI" id="CHEBI:30413"/>
    </ligand>
    <ligandPart>
        <name>Fe</name>
        <dbReference type="ChEBI" id="CHEBI:18248"/>
    </ligandPart>
</feature>
<feature type="transmembrane region" description="Helical" evidence="14">
    <location>
        <begin position="53"/>
        <end position="75"/>
    </location>
</feature>
<dbReference type="RefSeq" id="WP_129992640.1">
    <property type="nucleotide sequence ID" value="NZ_QOHL01000012.1"/>
</dbReference>
<evidence type="ECO:0000256" key="4">
    <source>
        <dbReference type="ARBA" id="ARBA00017504"/>
    </source>
</evidence>
<comment type="function">
    <text evidence="14 15">Catalyzes the oxidation of protoporphyrinogen IX to protoporphyrin IX.</text>
</comment>
<feature type="transmembrane region" description="Helical" evidence="14">
    <location>
        <begin position="122"/>
        <end position="140"/>
    </location>
</feature>
<dbReference type="STRING" id="1242993.ehr_00416"/>
<dbReference type="GO" id="GO:0046872">
    <property type="term" value="F:metal ion binding"/>
    <property type="evidence" value="ECO:0007669"/>
    <property type="project" value="UniProtKB-UniRule"/>
</dbReference>
<dbReference type="UniPathway" id="UPA00251">
    <property type="reaction ID" value="UER00324"/>
</dbReference>
<comment type="subunit">
    <text evidence="14">Homodimer.</text>
</comment>
<evidence type="ECO:0000256" key="12">
    <source>
        <dbReference type="ARBA" id="ARBA00023136"/>
    </source>
</evidence>
<keyword evidence="10 14" id="KW-0560">Oxidoreductase</keyword>
<dbReference type="AlphaFoldDB" id="A0A4Q6I456"/>
<dbReference type="GO" id="GO:0005886">
    <property type="term" value="C:plasma membrane"/>
    <property type="evidence" value="ECO:0007669"/>
    <property type="project" value="UniProtKB-SubCell"/>
</dbReference>
<keyword evidence="11 14" id="KW-0408">Iron</keyword>
<comment type="pathway">
    <text evidence="2 14 15">Porphyrin-containing compound metabolism; protoporphyrin-IX biosynthesis; protoporphyrin-IX from protoporphyrinogen-IX: step 1/1.</text>
</comment>
<evidence type="ECO:0000256" key="9">
    <source>
        <dbReference type="ARBA" id="ARBA00022989"/>
    </source>
</evidence>
<evidence type="ECO:0000313" key="17">
    <source>
        <dbReference type="Proteomes" id="UP000293377"/>
    </source>
</evidence>
<dbReference type="Pfam" id="PF03653">
    <property type="entry name" value="UPF0093"/>
    <property type="match status" value="1"/>
</dbReference>
<keyword evidence="5 14" id="KW-1003">Cell membrane</keyword>
<evidence type="ECO:0000256" key="3">
    <source>
        <dbReference type="ARBA" id="ARBA00006501"/>
    </source>
</evidence>
<feature type="transmembrane region" description="Helical" evidence="14">
    <location>
        <begin position="81"/>
        <end position="102"/>
    </location>
</feature>
<comment type="subcellular location">
    <subcellularLocation>
        <location evidence="1 14">Cell membrane</location>
        <topology evidence="1 14">Multi-pass membrane protein</topology>
    </subcellularLocation>
</comment>
<keyword evidence="12 14" id="KW-0472">Membrane</keyword>
<dbReference type="GO" id="GO:0006782">
    <property type="term" value="P:protoporphyrinogen IX biosynthetic process"/>
    <property type="evidence" value="ECO:0007669"/>
    <property type="project" value="UniProtKB-UniRule"/>
</dbReference>
<name>A0A4Q6I456_9RICK</name>
<dbReference type="Proteomes" id="UP000293377">
    <property type="component" value="Unassembled WGS sequence"/>
</dbReference>
<comment type="similarity">
    <text evidence="3 14 15">Belongs to the HemJ family.</text>
</comment>
<evidence type="ECO:0000256" key="6">
    <source>
        <dbReference type="ARBA" id="ARBA00022617"/>
    </source>
</evidence>
<keyword evidence="7 14" id="KW-0812">Transmembrane</keyword>
<dbReference type="InterPro" id="IPR005265">
    <property type="entry name" value="HemJ-like"/>
</dbReference>
<proteinExistence type="inferred from homology"/>
<keyword evidence="9 14" id="KW-1133">Transmembrane helix</keyword>
<feature type="transmembrane region" description="Helical" evidence="14">
    <location>
        <begin position="12"/>
        <end position="32"/>
    </location>
</feature>
<keyword evidence="8 14" id="KW-0479">Metal-binding</keyword>
<protein>
    <recommendedName>
        <fullName evidence="4 14">Protoporphyrinogen IX oxidase</fullName>
        <shortName evidence="14">PPO</shortName>
        <ecNumber evidence="14 15">1.3.99.-</ecNumber>
    </recommendedName>
</protein>
<evidence type="ECO:0000256" key="5">
    <source>
        <dbReference type="ARBA" id="ARBA00022475"/>
    </source>
</evidence>
<keyword evidence="6 14" id="KW-0349">Heme</keyword>
<comment type="cofactor">
    <cofactor evidence="14 15">
        <name>heme b</name>
        <dbReference type="ChEBI" id="CHEBI:60344"/>
    </cofactor>
    <text evidence="14 15">Binds 1 heme b (iron(II)-protoporphyrin IX) group per subunit.</text>
</comment>
<keyword evidence="17" id="KW-1185">Reference proteome</keyword>
<evidence type="ECO:0000313" key="16">
    <source>
        <dbReference type="EMBL" id="RZB12652.1"/>
    </source>
</evidence>
<gene>
    <name evidence="16" type="ORF">DRF75_03155</name>
</gene>
<evidence type="ECO:0000256" key="7">
    <source>
        <dbReference type="ARBA" id="ARBA00022692"/>
    </source>
</evidence>
<dbReference type="HAMAP" id="MF_02239">
    <property type="entry name" value="HemJ"/>
    <property type="match status" value="1"/>
</dbReference>
<evidence type="ECO:0000256" key="10">
    <source>
        <dbReference type="ARBA" id="ARBA00023002"/>
    </source>
</evidence>
<sequence length="144" mass="16934">MIDYKHWIEAFHIISIITWMAGMLYLPRIYVYHAQVPLHSDSYNLLNTMERKLLFYIINPSMISSITLGAVLSIITKAHYFLWFKIKIICVILMCIIQIMLFKHRQDFAAKNNTKSSLYFKCLNESVTLLIIIIVIMVVVKPFM</sequence>
<dbReference type="EMBL" id="QOHL01000012">
    <property type="protein sequence ID" value="RZB12652.1"/>
    <property type="molecule type" value="Genomic_DNA"/>
</dbReference>